<accession>A0A0F7KFT4</accession>
<sequence length="66" mass="7261">MTWGSITLGDIAVHGGGSVDPKKFPSEVFELYSIPSFDQGTPETVPGSEIGSAKNWYNLTMLWFHE</sequence>
<dbReference type="EMBL" id="CP011451">
    <property type="protein sequence ID" value="AKH37702.1"/>
    <property type="molecule type" value="Genomic_DNA"/>
</dbReference>
<protein>
    <submittedName>
        <fullName evidence="2">Type I restriction enzyme S subunit</fullName>
    </submittedName>
</protein>
<dbReference type="EMBL" id="VNHT01000026">
    <property type="protein sequence ID" value="TYP87314.1"/>
    <property type="molecule type" value="Genomic_DNA"/>
</dbReference>
<evidence type="ECO:0000313" key="3">
    <source>
        <dbReference type="Proteomes" id="UP000034156"/>
    </source>
</evidence>
<gene>
    <name evidence="1" type="ORF">AAW31_07615</name>
    <name evidence="2" type="ORF">BCL69_102635</name>
</gene>
<reference evidence="1 3" key="2">
    <citation type="journal article" date="2016" name="Genome Announc.">
        <title>Genome Sequence of Nitrosomonas communis Strain Nm2, a Mesophilic Ammonia-Oxidizing Bacterium Isolated from Mediterranean Soil.</title>
        <authorList>
            <person name="Kozlowski J.A."/>
            <person name="Kits K.D."/>
            <person name="Stein L.Y."/>
        </authorList>
    </citation>
    <scope>NUCLEOTIDE SEQUENCE [LARGE SCALE GENOMIC DNA]</scope>
    <source>
        <strain evidence="1 3">Nm2</strain>
    </source>
</reference>
<evidence type="ECO:0000313" key="4">
    <source>
        <dbReference type="Proteomes" id="UP000324176"/>
    </source>
</evidence>
<dbReference type="OrthoDB" id="164285at2"/>
<evidence type="ECO:0000313" key="1">
    <source>
        <dbReference type="EMBL" id="AKH37702.1"/>
    </source>
</evidence>
<reference evidence="3" key="1">
    <citation type="submission" date="2015-05" db="EMBL/GenBank/DDBJ databases">
        <title>Draft genome of Nitrosomonas communis strain Nm2.</title>
        <authorList>
            <person name="Kozlowski J.A."/>
            <person name="Kits K.D."/>
            <person name="Stein L.Y."/>
        </authorList>
    </citation>
    <scope>NUCLEOTIDE SEQUENCE [LARGE SCALE GENOMIC DNA]</scope>
    <source>
        <strain evidence="3">Nm2</strain>
    </source>
</reference>
<evidence type="ECO:0000313" key="2">
    <source>
        <dbReference type="EMBL" id="TYP87314.1"/>
    </source>
</evidence>
<reference evidence="2 4" key="3">
    <citation type="submission" date="2019-07" db="EMBL/GenBank/DDBJ databases">
        <title>Active sludge and wastewater microbial communities from Klosterneuburg, Austria.</title>
        <authorList>
            <person name="Wagner M."/>
        </authorList>
    </citation>
    <scope>NUCLEOTIDE SEQUENCE [LARGE SCALE GENOMIC DNA]</scope>
    <source>
        <strain evidence="2 4">Nm2</strain>
    </source>
</reference>
<dbReference type="Proteomes" id="UP000324176">
    <property type="component" value="Unassembled WGS sequence"/>
</dbReference>
<organism evidence="1 3">
    <name type="scientific">Nitrosomonas communis</name>
    <dbReference type="NCBI Taxonomy" id="44574"/>
    <lineage>
        <taxon>Bacteria</taxon>
        <taxon>Pseudomonadati</taxon>
        <taxon>Pseudomonadota</taxon>
        <taxon>Betaproteobacteria</taxon>
        <taxon>Nitrosomonadales</taxon>
        <taxon>Nitrosomonadaceae</taxon>
        <taxon>Nitrosomonas</taxon>
    </lineage>
</organism>
<dbReference type="KEGG" id="nco:AAW31_07615"/>
<dbReference type="RefSeq" id="WP_046849776.1">
    <property type="nucleotide sequence ID" value="NZ_CP011451.1"/>
</dbReference>
<dbReference type="Proteomes" id="UP000034156">
    <property type="component" value="Chromosome"/>
</dbReference>
<proteinExistence type="predicted"/>
<dbReference type="PATRIC" id="fig|44574.3.peg.1847"/>
<name>A0A0F7KFT4_9PROT</name>
<keyword evidence="3" id="KW-1185">Reference proteome</keyword>
<dbReference type="AlphaFoldDB" id="A0A0F7KFT4"/>